<organism evidence="2 3">
    <name type="scientific">Microbacterium panaciterrae</name>
    <dbReference type="NCBI Taxonomy" id="985759"/>
    <lineage>
        <taxon>Bacteria</taxon>
        <taxon>Bacillati</taxon>
        <taxon>Actinomycetota</taxon>
        <taxon>Actinomycetes</taxon>
        <taxon>Micrococcales</taxon>
        <taxon>Microbacteriaceae</taxon>
        <taxon>Microbacterium</taxon>
    </lineage>
</organism>
<sequence length="339" mass="37082">MIVAAAAPLGISDHDAHRRFEEQVLPYAAAETAPRTEAYAKSVAAAIAPESVTERSRRAHDERRAFVTDHEDGQSVFGVLLPSPLAHAAFERFTAMARRIREIAAATDCGGFDGPRAPQPGRAPTEEELEPLTGFGSMLDDLGEPLSDDRTLDQIRADIVTDLLLTGIADTLSELGDIRGSAQVTIAATTLTGADDRPAEYDGHGPIDPDVARQLAAEAADGDRLFLDPRGMLVQTDSYAPTERMRRFLRARDRHCRFPGCRIPARNCQIDHNHDRAKGGKTEICNLCCFCVGHHALKHPDLNDHWRWTDRQGPGGVITWISPTGRVYTDAPPPRVQFA</sequence>
<dbReference type="InterPro" id="IPR003615">
    <property type="entry name" value="HNH_nuc"/>
</dbReference>
<gene>
    <name evidence="2" type="ORF">GCM10023171_08430</name>
</gene>
<dbReference type="CDD" id="cd00085">
    <property type="entry name" value="HNHc"/>
    <property type="match status" value="1"/>
</dbReference>
<keyword evidence="3" id="KW-1185">Reference proteome</keyword>
<dbReference type="RefSeq" id="WP_345184666.1">
    <property type="nucleotide sequence ID" value="NZ_BAABGP010000005.1"/>
</dbReference>
<name>A0ABP8P5C3_9MICO</name>
<accession>A0ABP8P5C3</accession>
<evidence type="ECO:0000259" key="1">
    <source>
        <dbReference type="Pfam" id="PF02720"/>
    </source>
</evidence>
<feature type="domain" description="DUF222" evidence="1">
    <location>
        <begin position="19"/>
        <end position="253"/>
    </location>
</feature>
<proteinExistence type="predicted"/>
<dbReference type="EMBL" id="BAABGP010000005">
    <property type="protein sequence ID" value="GAA4480892.1"/>
    <property type="molecule type" value="Genomic_DNA"/>
</dbReference>
<dbReference type="Proteomes" id="UP001500731">
    <property type="component" value="Unassembled WGS sequence"/>
</dbReference>
<reference evidence="3" key="1">
    <citation type="journal article" date="2019" name="Int. J. Syst. Evol. Microbiol.">
        <title>The Global Catalogue of Microorganisms (GCM) 10K type strain sequencing project: providing services to taxonomists for standard genome sequencing and annotation.</title>
        <authorList>
            <consortium name="The Broad Institute Genomics Platform"/>
            <consortium name="The Broad Institute Genome Sequencing Center for Infectious Disease"/>
            <person name="Wu L."/>
            <person name="Ma J."/>
        </authorList>
    </citation>
    <scope>NUCLEOTIDE SEQUENCE [LARGE SCALE GENOMIC DNA]</scope>
    <source>
        <strain evidence="3">JCM 17839</strain>
    </source>
</reference>
<protein>
    <recommendedName>
        <fullName evidence="1">DUF222 domain-containing protein</fullName>
    </recommendedName>
</protein>
<comment type="caution">
    <text evidence="2">The sequence shown here is derived from an EMBL/GenBank/DDBJ whole genome shotgun (WGS) entry which is preliminary data.</text>
</comment>
<evidence type="ECO:0000313" key="3">
    <source>
        <dbReference type="Proteomes" id="UP001500731"/>
    </source>
</evidence>
<dbReference type="Gene3D" id="1.10.30.50">
    <property type="match status" value="1"/>
</dbReference>
<evidence type="ECO:0000313" key="2">
    <source>
        <dbReference type="EMBL" id="GAA4480892.1"/>
    </source>
</evidence>
<dbReference type="InterPro" id="IPR003870">
    <property type="entry name" value="DUF222"/>
</dbReference>
<dbReference type="Pfam" id="PF02720">
    <property type="entry name" value="DUF222"/>
    <property type="match status" value="1"/>
</dbReference>